<dbReference type="InterPro" id="IPR001138">
    <property type="entry name" value="Zn2Cys6_DnaBD"/>
</dbReference>
<dbReference type="Pfam" id="PF04082">
    <property type="entry name" value="Fungal_trans"/>
    <property type="match status" value="1"/>
</dbReference>
<keyword evidence="5" id="KW-0539">Nucleus</keyword>
<name>A0A7R7ZLZ5_ASPCH</name>
<evidence type="ECO:0000256" key="4">
    <source>
        <dbReference type="ARBA" id="ARBA00023163"/>
    </source>
</evidence>
<evidence type="ECO:0000256" key="5">
    <source>
        <dbReference type="ARBA" id="ARBA00023242"/>
    </source>
</evidence>
<reference evidence="8" key="1">
    <citation type="submission" date="2021-01" db="EMBL/GenBank/DDBJ databases">
        <authorList>
            <consortium name="Aspergillus chevalieri M1 genome sequencing consortium"/>
            <person name="Kazuki M."/>
            <person name="Futagami T."/>
        </authorList>
    </citation>
    <scope>NUCLEOTIDE SEQUENCE</scope>
    <source>
        <strain evidence="8">M1</strain>
    </source>
</reference>
<evidence type="ECO:0000256" key="3">
    <source>
        <dbReference type="ARBA" id="ARBA00023125"/>
    </source>
</evidence>
<evidence type="ECO:0000256" key="6">
    <source>
        <dbReference type="SAM" id="MobiDB-lite"/>
    </source>
</evidence>
<feature type="compositionally biased region" description="Basic and acidic residues" evidence="6">
    <location>
        <begin position="27"/>
        <end position="36"/>
    </location>
</feature>
<dbReference type="GO" id="GO:0000981">
    <property type="term" value="F:DNA-binding transcription factor activity, RNA polymerase II-specific"/>
    <property type="evidence" value="ECO:0007669"/>
    <property type="project" value="InterPro"/>
</dbReference>
<dbReference type="CDD" id="cd12148">
    <property type="entry name" value="fungal_TF_MHR"/>
    <property type="match status" value="1"/>
</dbReference>
<feature type="compositionally biased region" description="Pro residues" evidence="6">
    <location>
        <begin position="13"/>
        <end position="22"/>
    </location>
</feature>
<dbReference type="PROSITE" id="PS00463">
    <property type="entry name" value="ZN2_CY6_FUNGAL_1"/>
    <property type="match status" value="1"/>
</dbReference>
<proteinExistence type="predicted"/>
<evidence type="ECO:0000256" key="1">
    <source>
        <dbReference type="ARBA" id="ARBA00022723"/>
    </source>
</evidence>
<dbReference type="SMART" id="SM00066">
    <property type="entry name" value="GAL4"/>
    <property type="match status" value="1"/>
</dbReference>
<accession>A0A7R7ZLZ5</accession>
<keyword evidence="4" id="KW-0804">Transcription</keyword>
<dbReference type="InterPro" id="IPR007219">
    <property type="entry name" value="XnlR_reg_dom"/>
</dbReference>
<dbReference type="KEGG" id="ache:ACHE_30121S"/>
<gene>
    <name evidence="8" type="ORF">ACHE_30121S</name>
</gene>
<keyword evidence="1" id="KW-0479">Metal-binding</keyword>
<evidence type="ECO:0000256" key="2">
    <source>
        <dbReference type="ARBA" id="ARBA00023015"/>
    </source>
</evidence>
<evidence type="ECO:0000259" key="7">
    <source>
        <dbReference type="PROSITE" id="PS50048"/>
    </source>
</evidence>
<dbReference type="GO" id="GO:0008270">
    <property type="term" value="F:zinc ion binding"/>
    <property type="evidence" value="ECO:0007669"/>
    <property type="project" value="InterPro"/>
</dbReference>
<feature type="region of interest" description="Disordered" evidence="6">
    <location>
        <begin position="1"/>
        <end position="36"/>
    </location>
</feature>
<dbReference type="GeneID" id="66980493"/>
<dbReference type="PROSITE" id="PS50048">
    <property type="entry name" value="ZN2_CY6_FUNGAL_2"/>
    <property type="match status" value="1"/>
</dbReference>
<dbReference type="Proteomes" id="UP000637239">
    <property type="component" value="Chromosome 3"/>
</dbReference>
<dbReference type="EMBL" id="AP024418">
    <property type="protein sequence ID" value="BCR86134.1"/>
    <property type="molecule type" value="Genomic_DNA"/>
</dbReference>
<dbReference type="PANTHER" id="PTHR47256">
    <property type="entry name" value="ZN(II)2CYS6 TRANSCRIPTION FACTOR (EUROFUNG)-RELATED"/>
    <property type="match status" value="1"/>
</dbReference>
<feature type="domain" description="Zn(2)-C6 fungal-type" evidence="7">
    <location>
        <begin position="40"/>
        <end position="69"/>
    </location>
</feature>
<dbReference type="RefSeq" id="XP_043134656.1">
    <property type="nucleotide sequence ID" value="XM_043276704.1"/>
</dbReference>
<keyword evidence="2" id="KW-0805">Transcription regulation</keyword>
<reference evidence="8" key="2">
    <citation type="submission" date="2021-02" db="EMBL/GenBank/DDBJ databases">
        <title>Aspergillus chevalieri M1 genome sequence.</title>
        <authorList>
            <person name="Kadooka C."/>
            <person name="Mori K."/>
            <person name="Futagami T."/>
        </authorList>
    </citation>
    <scope>NUCLEOTIDE SEQUENCE</scope>
    <source>
        <strain evidence="8">M1</strain>
    </source>
</reference>
<dbReference type="Gene3D" id="4.10.240.10">
    <property type="entry name" value="Zn(2)-C6 fungal-type DNA-binding domain"/>
    <property type="match status" value="1"/>
</dbReference>
<evidence type="ECO:0000313" key="8">
    <source>
        <dbReference type="EMBL" id="BCR86134.1"/>
    </source>
</evidence>
<evidence type="ECO:0000313" key="9">
    <source>
        <dbReference type="Proteomes" id="UP000637239"/>
    </source>
</evidence>
<sequence>MEQQRSRQLAPAPAKPPPPPSKGPMKRTAEVPRREKITSACKECKVRKSKCNGGMPCGACDKNNTRCVYDENSDKRRRTIMNQKIQQLEADRDLLIRLVTTLRETDDCRATQLLNLIRSNSSLEEIRVYINERLYDESEKPSGLVDLADRLRPLSESEYLSQRRLLDVRRLTDIPTWKVPAKPWTKVTDDDDFVSHLISLWFTWYHPYFNWIDRDMFIRDMQFGNARNAKYCSPFLVNIILADACAYSDYPEAYSDANDRSSKGVHFYEEAKRLYEEEEGRVTLSTVQGLCVLWACAALIGRDGRGWVYQGQLAYALQDLMDNIEKEHGLGYEPHVVDNAVWGIYNITTASSISCQRFPLIKTPKRPYLRAPDSNREFLDVWYPYPTQSYAVPSHMIHLVNASSDLSRITHDVSTIFFDPQSGLKNMTFSETLQNAQNVHARLQDWKKKLISCLREESSDVPHVLSLHMYYCAIITTIFGFVEEKAKEHELPQEKYQDALNLRLTSARKTAQLEGTCCASWGIDRAPAGNVQWITVALSTLLEHLDDNDNREAFISLCIASKAISRRWVLGKAMLRSIHNTARQLNITLPAETSALFSELDNQCTSLRVAESVNSLYSNLVMIHGFNRNDEAEIGKSLESILLNKSSAES</sequence>
<dbReference type="PANTHER" id="PTHR47256:SF1">
    <property type="entry name" value="ZN(II)2CYS6 TRANSCRIPTION FACTOR (EUROFUNG)"/>
    <property type="match status" value="1"/>
</dbReference>
<dbReference type="SUPFAM" id="SSF57701">
    <property type="entry name" value="Zn2/Cys6 DNA-binding domain"/>
    <property type="match status" value="1"/>
</dbReference>
<dbReference type="GO" id="GO:0003677">
    <property type="term" value="F:DNA binding"/>
    <property type="evidence" value="ECO:0007669"/>
    <property type="project" value="UniProtKB-KW"/>
</dbReference>
<dbReference type="CDD" id="cd00067">
    <property type="entry name" value="GAL4"/>
    <property type="match status" value="1"/>
</dbReference>
<dbReference type="InterPro" id="IPR053187">
    <property type="entry name" value="Notoamide_regulator"/>
</dbReference>
<keyword evidence="9" id="KW-1185">Reference proteome</keyword>
<protein>
    <recommendedName>
        <fullName evidence="7">Zn(2)-C6 fungal-type domain-containing protein</fullName>
    </recommendedName>
</protein>
<organism evidence="8 9">
    <name type="scientific">Aspergillus chevalieri</name>
    <name type="common">Eurotium chevalieri</name>
    <dbReference type="NCBI Taxonomy" id="182096"/>
    <lineage>
        <taxon>Eukaryota</taxon>
        <taxon>Fungi</taxon>
        <taxon>Dikarya</taxon>
        <taxon>Ascomycota</taxon>
        <taxon>Pezizomycotina</taxon>
        <taxon>Eurotiomycetes</taxon>
        <taxon>Eurotiomycetidae</taxon>
        <taxon>Eurotiales</taxon>
        <taxon>Aspergillaceae</taxon>
        <taxon>Aspergillus</taxon>
        <taxon>Aspergillus subgen. Aspergillus</taxon>
    </lineage>
</organism>
<dbReference type="GO" id="GO:0006351">
    <property type="term" value="P:DNA-templated transcription"/>
    <property type="evidence" value="ECO:0007669"/>
    <property type="project" value="InterPro"/>
</dbReference>
<dbReference type="AlphaFoldDB" id="A0A7R7ZLZ5"/>
<keyword evidence="3" id="KW-0238">DNA-binding</keyword>
<dbReference type="InterPro" id="IPR036864">
    <property type="entry name" value="Zn2-C6_fun-type_DNA-bd_sf"/>
</dbReference>
<dbReference type="Pfam" id="PF00172">
    <property type="entry name" value="Zn_clus"/>
    <property type="match status" value="1"/>
</dbReference>